<dbReference type="Proteomes" id="UP001162164">
    <property type="component" value="Unassembled WGS sequence"/>
</dbReference>
<name>A0ABQ9J777_9CUCU</name>
<comment type="caution">
    <text evidence="2">The sequence shown here is derived from an EMBL/GenBank/DDBJ whole genome shotgun (WGS) entry which is preliminary data.</text>
</comment>
<sequence length="315" mass="35255">MDFSTGTRERRHSAVAMSFPGVSERKIDRIRDSHLHIAGQRRLIAVGMPPLEHMWFEILPSFLTICGCMAAPHVIAPILNYIVVGHYYRRELTTTRQRRDYLRDARLTGSPYVVAGLESLADEQEAEDKDADSKLYLTDPVRANIKVLPCEEDTAHTSPENRTRVTNSAENNHQPTLSEREVRRGGGCTDRPKMEGETEIGVYGPNFQVPKASGIAFSSFQAEICAMELLNHLWTLSLSVAIKEPHRSGFKWWEVPPKRNIGTVEDGKGGVTRARALLPRSLVLLKAETFWKWPMQSSAGFTPRPTRPGPGAANL</sequence>
<feature type="compositionally biased region" description="Basic and acidic residues" evidence="1">
    <location>
        <begin position="178"/>
        <end position="192"/>
    </location>
</feature>
<evidence type="ECO:0000313" key="3">
    <source>
        <dbReference type="Proteomes" id="UP001162164"/>
    </source>
</evidence>
<organism evidence="2 3">
    <name type="scientific">Molorchus minor</name>
    <dbReference type="NCBI Taxonomy" id="1323400"/>
    <lineage>
        <taxon>Eukaryota</taxon>
        <taxon>Metazoa</taxon>
        <taxon>Ecdysozoa</taxon>
        <taxon>Arthropoda</taxon>
        <taxon>Hexapoda</taxon>
        <taxon>Insecta</taxon>
        <taxon>Pterygota</taxon>
        <taxon>Neoptera</taxon>
        <taxon>Endopterygota</taxon>
        <taxon>Coleoptera</taxon>
        <taxon>Polyphaga</taxon>
        <taxon>Cucujiformia</taxon>
        <taxon>Chrysomeloidea</taxon>
        <taxon>Cerambycidae</taxon>
        <taxon>Lamiinae</taxon>
        <taxon>Monochamini</taxon>
        <taxon>Molorchus</taxon>
    </lineage>
</organism>
<evidence type="ECO:0000313" key="2">
    <source>
        <dbReference type="EMBL" id="KAJ8973782.1"/>
    </source>
</evidence>
<feature type="compositionally biased region" description="Basic and acidic residues" evidence="1">
    <location>
        <begin position="153"/>
        <end position="163"/>
    </location>
</feature>
<feature type="compositionally biased region" description="Polar residues" evidence="1">
    <location>
        <begin position="164"/>
        <end position="177"/>
    </location>
</feature>
<proteinExistence type="predicted"/>
<reference evidence="2" key="1">
    <citation type="journal article" date="2023" name="Insect Mol. Biol.">
        <title>Genome sequencing provides insights into the evolution of gene families encoding plant cell wall-degrading enzymes in longhorned beetles.</title>
        <authorList>
            <person name="Shin N.R."/>
            <person name="Okamura Y."/>
            <person name="Kirsch R."/>
            <person name="Pauchet Y."/>
        </authorList>
    </citation>
    <scope>NUCLEOTIDE SEQUENCE</scope>
    <source>
        <strain evidence="2">MMC_N1</strain>
    </source>
</reference>
<keyword evidence="3" id="KW-1185">Reference proteome</keyword>
<accession>A0ABQ9J777</accession>
<protein>
    <submittedName>
        <fullName evidence="2">Uncharacterized protein</fullName>
    </submittedName>
</protein>
<evidence type="ECO:0000256" key="1">
    <source>
        <dbReference type="SAM" id="MobiDB-lite"/>
    </source>
</evidence>
<feature type="region of interest" description="Disordered" evidence="1">
    <location>
        <begin position="152"/>
        <end position="192"/>
    </location>
</feature>
<dbReference type="EMBL" id="JAPWTJ010001116">
    <property type="protein sequence ID" value="KAJ8973782.1"/>
    <property type="molecule type" value="Genomic_DNA"/>
</dbReference>
<dbReference type="Pfam" id="PF15879">
    <property type="entry name" value="MWFE"/>
    <property type="match status" value="1"/>
</dbReference>
<gene>
    <name evidence="2" type="ORF">NQ317_001027</name>
</gene>
<dbReference type="InterPro" id="IPR017384">
    <property type="entry name" value="NADH_Ub_cplx-1_asu_su-1"/>
</dbReference>